<name>A0AA95GUV3_9GAMM</name>
<sequence>MSKNVKSRWDDIGKRIMEIKNKSPDRVADKINAILNREDELSASPIQNTTMNSQSLNTISKEENKKKYLPISKKTQIPAPNVVLRSALFGVVKRGSRKYEKNVLKTTLNGYTVKFTGEQLDQSDLDVWLECLQRCQDSPLGYTVRFAAHNFLLSIQRNTGKSDHEWLKNSLLRLKANAVEISDGKYTYIGSIIDLIYRDEKTGENCLALNPKISACFGDAGWTGITKEIRLKLKGKPLTQWLYGFYSSHAKPFPVKVATLKELCSSEIKELYKFRQILQKSLNELSAVTCWSYEIDNTDKVVLKKH</sequence>
<evidence type="ECO:0000313" key="2">
    <source>
        <dbReference type="Proteomes" id="UP001177595"/>
    </source>
</evidence>
<keyword evidence="1" id="KW-0614">Plasmid</keyword>
<organism evidence="1 2">
    <name type="scientific">Arsenophonus nasoniae</name>
    <name type="common">son-killer infecting Nasonia vitripennis</name>
    <dbReference type="NCBI Taxonomy" id="638"/>
    <lineage>
        <taxon>Bacteria</taxon>
        <taxon>Pseudomonadati</taxon>
        <taxon>Pseudomonadota</taxon>
        <taxon>Gammaproteobacteria</taxon>
        <taxon>Enterobacterales</taxon>
        <taxon>Morganellaceae</taxon>
        <taxon>Arsenophonus</taxon>
    </lineage>
</organism>
<protein>
    <submittedName>
        <fullName evidence="1">Plasmid replication initiator TrfA</fullName>
    </submittedName>
</protein>
<gene>
    <name evidence="1" type="primary">trfA</name>
    <name evidence="1" type="ORF">QE210_17845</name>
</gene>
<dbReference type="RefSeq" id="WP_280626387.1">
    <property type="nucleotide sequence ID" value="NZ_CP123505.1"/>
</dbReference>
<geneLocation type="plasmid" evidence="1 2">
    <name>paPv1</name>
</geneLocation>
<dbReference type="Pfam" id="PF07042">
    <property type="entry name" value="TrfA"/>
    <property type="match status" value="1"/>
</dbReference>
<dbReference type="AlphaFoldDB" id="A0AA95GUV3"/>
<accession>A0AA95GUV3</accession>
<evidence type="ECO:0000313" key="1">
    <source>
        <dbReference type="EMBL" id="WGM03270.1"/>
    </source>
</evidence>
<dbReference type="Proteomes" id="UP001177595">
    <property type="component" value="Plasmid paPv1"/>
</dbReference>
<dbReference type="InterPro" id="IPR010751">
    <property type="entry name" value="TrfA"/>
</dbReference>
<proteinExistence type="predicted"/>
<reference evidence="1" key="1">
    <citation type="submission" date="2023-04" db="EMBL/GenBank/DDBJ databases">
        <title>Genome dynamics across the evolutionary transition to endosymbiosis.</title>
        <authorList>
            <person name="Siozios S."/>
            <person name="Nadal-Jimenez P."/>
            <person name="Azagi T."/>
            <person name="Sprong H."/>
            <person name="Frost C.L."/>
            <person name="Parratt S.R."/>
            <person name="Taylor G."/>
            <person name="Brettell L."/>
            <person name="Lew K.C."/>
            <person name="Croft L."/>
            <person name="King K.C."/>
            <person name="Brockhurst M.A."/>
            <person name="Hypsa V."/>
            <person name="Novakova E."/>
            <person name="Darby A.C."/>
            <person name="Hurst G.D.D."/>
        </authorList>
    </citation>
    <scope>NUCLEOTIDE SEQUENCE</scope>
    <source>
        <strain evidence="1">APv</strain>
        <plasmid evidence="1">paPv1</plasmid>
    </source>
</reference>
<dbReference type="EMBL" id="CP123505">
    <property type="protein sequence ID" value="WGM03270.1"/>
    <property type="molecule type" value="Genomic_DNA"/>
</dbReference>